<sequence>MRPFLSVMHAKGHSTKCEVEWGGRNQEGAGLTVGEEVEAVNSFMSRAALTTKYMTKSARTDMITIHVRGWNLRKKLNLHNYLAQRYVKTLQRTAEVAGEIEMTKSHLNKTSEDLQQWVTDVQLWAASTPSTISSHDPQGLQRLMEGLVLKIHQKKMELYRETDSNKDRRRKRSAIAKEKSKLEEAITSYNALVSNAEAVDPADTLLAQDFSIWPWETESTVPLRQKKIVFDKIMLLSRLKEEKTILIKEMKQHWQFLAGVSKTLGDDIKLVRGDLKEGICPTNMSVEAYEGLCCIMLARLSDLQHQMSEVKSKYRQIVVDPSVLSIDEEDGEAVCEEFPYLHDDTDSSDED</sequence>
<proteinExistence type="predicted"/>
<dbReference type="PANTHER" id="PTHR33104">
    <property type="entry name" value="SI:DKEY-29D5.2"/>
    <property type="match status" value="1"/>
</dbReference>
<reference evidence="1 2" key="1">
    <citation type="submission" date="2025-04" db="UniProtKB">
        <authorList>
            <consortium name="RefSeq"/>
        </authorList>
    </citation>
    <scope>IDENTIFICATION</scope>
    <source>
        <tissue evidence="1 2">Muscle</tissue>
    </source>
</reference>
<evidence type="ECO:0000313" key="1">
    <source>
        <dbReference type="RefSeq" id="XP_018955439.2"/>
    </source>
</evidence>
<evidence type="ECO:0000313" key="2">
    <source>
        <dbReference type="RefSeq" id="XP_018955440.2"/>
    </source>
</evidence>
<organism evidence="2">
    <name type="scientific">Cyprinus carpio</name>
    <name type="common">Common carp</name>
    <dbReference type="NCBI Taxonomy" id="7962"/>
    <lineage>
        <taxon>Eukaryota</taxon>
        <taxon>Metazoa</taxon>
        <taxon>Chordata</taxon>
        <taxon>Craniata</taxon>
        <taxon>Vertebrata</taxon>
        <taxon>Euteleostomi</taxon>
        <taxon>Actinopterygii</taxon>
        <taxon>Neopterygii</taxon>
        <taxon>Teleostei</taxon>
        <taxon>Ostariophysi</taxon>
        <taxon>Cypriniformes</taxon>
        <taxon>Cyprinidae</taxon>
        <taxon>Cyprininae</taxon>
        <taxon>Cyprinus</taxon>
    </lineage>
</organism>
<dbReference type="KEGG" id="ccar:109085272"/>
<name>A0A9Q9VA62_CYPCA</name>
<dbReference type="RefSeq" id="XP_018955440.2">
    <property type="nucleotide sequence ID" value="XM_019099895.2"/>
</dbReference>
<dbReference type="Pfam" id="PF18758">
    <property type="entry name" value="KDZ"/>
    <property type="match status" value="1"/>
</dbReference>
<dbReference type="OrthoDB" id="8942143at2759"/>
<dbReference type="RefSeq" id="XP_018955439.2">
    <property type="nucleotide sequence ID" value="XM_019099894.2"/>
</dbReference>
<dbReference type="GeneID" id="109085272"/>
<protein>
    <submittedName>
        <fullName evidence="1 2">Uncharacterized protein LOC109085272</fullName>
    </submittedName>
</protein>
<dbReference type="InterPro" id="IPR040521">
    <property type="entry name" value="KDZ"/>
</dbReference>
<dbReference type="PANTHER" id="PTHR33104:SF2">
    <property type="entry name" value="CXC3 LIKE CYSTEINE CLUSTER DOMAIN-CONTAINING PROTEIN"/>
    <property type="match status" value="1"/>
</dbReference>
<accession>A0A9Q9VA62</accession>
<gene>
    <name evidence="1 2" type="primary">LOC109085272</name>
</gene>
<dbReference type="Proteomes" id="UP001155660">
    <property type="component" value="Chromosome B7"/>
</dbReference>
<dbReference type="AlphaFoldDB" id="A0A9Q9VA62"/>